<reference evidence="2" key="2">
    <citation type="submission" date="2017-02" db="UniProtKB">
        <authorList>
            <consortium name="WormBaseParasite"/>
        </authorList>
    </citation>
    <scope>IDENTIFICATION</scope>
</reference>
<accession>A0A0K0CT54</accession>
<protein>
    <submittedName>
        <fullName evidence="2">Tektin</fullName>
    </submittedName>
</protein>
<reference evidence="1" key="1">
    <citation type="submission" date="2012-09" db="EMBL/GenBank/DDBJ databases">
        <authorList>
            <person name="Martin A.A."/>
        </authorList>
    </citation>
    <scope>NUCLEOTIDE SEQUENCE</scope>
</reference>
<evidence type="ECO:0000313" key="2">
    <source>
        <dbReference type="WBParaSite" id="ACAC_0000021801-mRNA-1"/>
    </source>
</evidence>
<dbReference type="Proteomes" id="UP000035642">
    <property type="component" value="Unassembled WGS sequence"/>
</dbReference>
<keyword evidence="1" id="KW-1185">Reference proteome</keyword>
<proteinExistence type="predicted"/>
<dbReference type="WBParaSite" id="ACAC_0000021801-mRNA-1">
    <property type="protein sequence ID" value="ACAC_0000021801-mRNA-1"/>
    <property type="gene ID" value="ACAC_0000021801"/>
</dbReference>
<evidence type="ECO:0000313" key="1">
    <source>
        <dbReference type="Proteomes" id="UP000035642"/>
    </source>
</evidence>
<dbReference type="STRING" id="6313.A0A0K0CT54"/>
<sequence>MYLRQVVFLLGWYGAVKIGLNEKLEQTWGRLCRALSENEAKLNVTEAFNTTIVEVNHRIDELGHKVKELRDSRLIPEKICAMERRRLANDIQELRHIADMLIAQVNANHNATAEIRQAATASIRSKVDGVEAAHRQMDSLFIENVEPARSQSLYKLNEQSSISPEENSRSYYHVTNISRRPSSGSNIAAHSALNPMNDNRSWRSHEFVREINLGSIRLSDTESYL</sequence>
<name>A0A0K0CT54_ANGCA</name>
<dbReference type="AlphaFoldDB" id="A0A0K0CT54"/>
<organism evidence="1 2">
    <name type="scientific">Angiostrongylus cantonensis</name>
    <name type="common">Rat lungworm</name>
    <dbReference type="NCBI Taxonomy" id="6313"/>
    <lineage>
        <taxon>Eukaryota</taxon>
        <taxon>Metazoa</taxon>
        <taxon>Ecdysozoa</taxon>
        <taxon>Nematoda</taxon>
        <taxon>Chromadorea</taxon>
        <taxon>Rhabditida</taxon>
        <taxon>Rhabditina</taxon>
        <taxon>Rhabditomorpha</taxon>
        <taxon>Strongyloidea</taxon>
        <taxon>Metastrongylidae</taxon>
        <taxon>Angiostrongylus</taxon>
    </lineage>
</organism>